<dbReference type="OrthoDB" id="6159404at2759"/>
<feature type="compositionally biased region" description="Basic residues" evidence="1">
    <location>
        <begin position="205"/>
        <end position="224"/>
    </location>
</feature>
<reference evidence="2 3" key="1">
    <citation type="submission" date="2020-06" db="EMBL/GenBank/DDBJ databases">
        <authorList>
            <person name="Li R."/>
            <person name="Bekaert M."/>
        </authorList>
    </citation>
    <scope>NUCLEOTIDE SEQUENCE [LARGE SCALE GENOMIC DNA]</scope>
    <source>
        <strain evidence="3">wild</strain>
    </source>
</reference>
<dbReference type="EMBL" id="CACVKT020007397">
    <property type="protein sequence ID" value="CAC5407294.1"/>
    <property type="molecule type" value="Genomic_DNA"/>
</dbReference>
<dbReference type="Proteomes" id="UP000507470">
    <property type="component" value="Unassembled WGS sequence"/>
</dbReference>
<dbReference type="SUPFAM" id="SSF56672">
    <property type="entry name" value="DNA/RNA polymerases"/>
    <property type="match status" value="1"/>
</dbReference>
<evidence type="ECO:0000313" key="3">
    <source>
        <dbReference type="Proteomes" id="UP000507470"/>
    </source>
</evidence>
<dbReference type="PANTHER" id="PTHR37984">
    <property type="entry name" value="PROTEIN CBG26694"/>
    <property type="match status" value="1"/>
</dbReference>
<dbReference type="InterPro" id="IPR043128">
    <property type="entry name" value="Rev_trsase/Diguanyl_cyclase"/>
</dbReference>
<organism evidence="2 3">
    <name type="scientific">Mytilus coruscus</name>
    <name type="common">Sea mussel</name>
    <dbReference type="NCBI Taxonomy" id="42192"/>
    <lineage>
        <taxon>Eukaryota</taxon>
        <taxon>Metazoa</taxon>
        <taxon>Spiralia</taxon>
        <taxon>Lophotrochozoa</taxon>
        <taxon>Mollusca</taxon>
        <taxon>Bivalvia</taxon>
        <taxon>Autobranchia</taxon>
        <taxon>Pteriomorphia</taxon>
        <taxon>Mytilida</taxon>
        <taxon>Mytiloidea</taxon>
        <taxon>Mytilidae</taxon>
        <taxon>Mytilinae</taxon>
        <taxon>Mytilus</taxon>
    </lineage>
</organism>
<proteinExistence type="predicted"/>
<dbReference type="PANTHER" id="PTHR37984:SF11">
    <property type="entry name" value="INTEGRASE CATALYTIC DOMAIN-CONTAINING PROTEIN"/>
    <property type="match status" value="1"/>
</dbReference>
<dbReference type="Gene3D" id="3.30.70.270">
    <property type="match status" value="1"/>
</dbReference>
<dbReference type="InterPro" id="IPR050951">
    <property type="entry name" value="Retrovirus_Pol_polyprotein"/>
</dbReference>
<feature type="region of interest" description="Disordered" evidence="1">
    <location>
        <begin position="200"/>
        <end position="224"/>
    </location>
</feature>
<accession>A0A6J8DJI8</accession>
<keyword evidence="3" id="KW-1185">Reference proteome</keyword>
<dbReference type="AlphaFoldDB" id="A0A6J8DJI8"/>
<dbReference type="Gene3D" id="3.10.10.10">
    <property type="entry name" value="HIV Type 1 Reverse Transcriptase, subunit A, domain 1"/>
    <property type="match status" value="1"/>
</dbReference>
<dbReference type="InterPro" id="IPR043502">
    <property type="entry name" value="DNA/RNA_pol_sf"/>
</dbReference>
<name>A0A6J8DJI8_MYTCO</name>
<evidence type="ECO:0000256" key="1">
    <source>
        <dbReference type="SAM" id="MobiDB-lite"/>
    </source>
</evidence>
<gene>
    <name evidence="2" type="ORF">MCOR_40787</name>
</gene>
<evidence type="ECO:0000313" key="2">
    <source>
        <dbReference type="EMBL" id="CAC5407294.1"/>
    </source>
</evidence>
<sequence>MKVQKIVCKSEKSEKKLYAYESETPLEVLEKFTCEIYLNVKGQSESVEAEVSVVKGNSVSLLESQDIIEGINDQTSWVSPVTVVPKPNGDIRLCVDMRAANKAIIRERHPIPTVNEILYKMNGGEWFVMNRSRTMENSWKFLFITILLSQLNPAVTTQGKTNKAKSQPPVSLEVFTPELMTPIFKVMRKHGEEERDKVNQQIQNNHKKIRKQYKKGHKQNKNKPKPAFKYKQYLLITIVSDEEIGEAILWGGKFPDEFIKNERLTFLLNELNHGKEYYNPDRQLHGEVNAIHFGAIERLMNKFKNNPKTKYKYPVMLLYFHYIPCAHVQRLGYSCSEELMNYAKGRIEEFRMLVAYKTCFGGTDEVAALNFMKHGGIEAFEYMGKSSYGAIKVFPQNSIDGIQKTFQGEAFDCIIDYPPSKCCTGSKENRAAITAYFINYVTYQCIADSNAARFFTELSKNQLKICLKKEIERNIGDDCIQCSNKNPLSLKAAKTLFEFCFDRSLEVSQVLGKPRSDVYDPDWVPCPNCNWNVIYNALGPEKDKMNLPQLVCAYRVSSLKSLCSAYEQTKQNKKSRYSEAFNKWQLTQNFAKP</sequence>
<protein>
    <submittedName>
        <fullName evidence="2">Uncharacterized protein</fullName>
    </submittedName>
</protein>